<protein>
    <submittedName>
        <fullName evidence="1">Uncharacterized protein</fullName>
    </submittedName>
</protein>
<name>A0ABX2Q3V6_9BACT</name>
<keyword evidence="2" id="KW-1185">Reference proteome</keyword>
<accession>A0ABX2Q3V6</accession>
<organism evidence="1 2">
    <name type="scientific">Hymenobacter terrestris</name>
    <dbReference type="NCBI Taxonomy" id="2748310"/>
    <lineage>
        <taxon>Bacteria</taxon>
        <taxon>Pseudomonadati</taxon>
        <taxon>Bacteroidota</taxon>
        <taxon>Cytophagia</taxon>
        <taxon>Cytophagales</taxon>
        <taxon>Hymenobacteraceae</taxon>
        <taxon>Hymenobacter</taxon>
    </lineage>
</organism>
<sequence length="70" mass="8403">MSSFAPKVLLPARTFVFRRYLSLRQRLQGLHLTAEAIRDARQRRQQARHDARMHRLYRWCEACRGLSAMF</sequence>
<proteinExistence type="predicted"/>
<evidence type="ECO:0000313" key="2">
    <source>
        <dbReference type="Proteomes" id="UP000626554"/>
    </source>
</evidence>
<dbReference type="RefSeq" id="WP_176899794.1">
    <property type="nucleotide sequence ID" value="NZ_JABKAV010000022.1"/>
</dbReference>
<evidence type="ECO:0000313" key="1">
    <source>
        <dbReference type="EMBL" id="NVO85121.1"/>
    </source>
</evidence>
<gene>
    <name evidence="1" type="ORF">HW556_09540</name>
</gene>
<dbReference type="Proteomes" id="UP000626554">
    <property type="component" value="Unassembled WGS sequence"/>
</dbReference>
<dbReference type="EMBL" id="JABKAV010000022">
    <property type="protein sequence ID" value="NVO85121.1"/>
    <property type="molecule type" value="Genomic_DNA"/>
</dbReference>
<reference evidence="1 2" key="1">
    <citation type="submission" date="2020-05" db="EMBL/GenBank/DDBJ databases">
        <title>Hymenobacter terrestris sp. nov. and Hymenobacter lapidiphilus sp. nov., isolated from regoliths in Antarctica.</title>
        <authorList>
            <person name="Sedlacek I."/>
            <person name="Pantucek R."/>
            <person name="Zeman M."/>
            <person name="Holochova P."/>
            <person name="Kralova S."/>
            <person name="Stankova E."/>
            <person name="Sedo O."/>
            <person name="Micenkova L."/>
            <person name="Svec P."/>
            <person name="Gupta V."/>
            <person name="Sood U."/>
            <person name="Korpole U.S."/>
            <person name="Lal R."/>
        </authorList>
    </citation>
    <scope>NUCLEOTIDE SEQUENCE [LARGE SCALE GENOMIC DNA]</scope>
    <source>
        <strain evidence="1 2">P5252</strain>
    </source>
</reference>
<comment type="caution">
    <text evidence="1">The sequence shown here is derived from an EMBL/GenBank/DDBJ whole genome shotgun (WGS) entry which is preliminary data.</text>
</comment>